<dbReference type="PANTHER" id="PTHR30543">
    <property type="entry name" value="CHROMATE REDUCTASE"/>
    <property type="match status" value="1"/>
</dbReference>
<reference evidence="2 3" key="1">
    <citation type="submission" date="2013-06" db="EMBL/GenBank/DDBJ databases">
        <authorList>
            <person name="Weinstock G."/>
            <person name="Sodergren E."/>
            <person name="Lobos E.A."/>
            <person name="Fulton L."/>
            <person name="Fulton R."/>
            <person name="Courtney L."/>
            <person name="Fronick C."/>
            <person name="O'Laughlin M."/>
            <person name="Godfrey J."/>
            <person name="Wilson R.M."/>
            <person name="Miner T."/>
            <person name="Farmer C."/>
            <person name="Delehaunty K."/>
            <person name="Cordes M."/>
            <person name="Minx P."/>
            <person name="Tomlinson C."/>
            <person name="Chen J."/>
            <person name="Wollam A."/>
            <person name="Pepin K.H."/>
            <person name="Bhonagiri V."/>
            <person name="Zhang X."/>
            <person name="Warren W."/>
            <person name="Mitreva M."/>
            <person name="Mardis E.R."/>
            <person name="Wilson R.K."/>
        </authorList>
    </citation>
    <scope>NUCLEOTIDE SEQUENCE [LARGE SCALE GENOMIC DNA]</scope>
    <source>
        <strain evidence="2 3">F0279</strain>
    </source>
</reference>
<evidence type="ECO:0000313" key="3">
    <source>
        <dbReference type="Proteomes" id="UP000016626"/>
    </source>
</evidence>
<dbReference type="PANTHER" id="PTHR30543:SF21">
    <property type="entry name" value="NAD(P)H-DEPENDENT FMN REDUCTASE LOT6"/>
    <property type="match status" value="1"/>
</dbReference>
<organism evidence="2 3">
    <name type="scientific">Leptotrichia wadei (strain F0279)</name>
    <dbReference type="NCBI Taxonomy" id="888055"/>
    <lineage>
        <taxon>Bacteria</taxon>
        <taxon>Fusobacteriati</taxon>
        <taxon>Fusobacteriota</taxon>
        <taxon>Fusobacteriia</taxon>
        <taxon>Fusobacteriales</taxon>
        <taxon>Leptotrichiaceae</taxon>
        <taxon>Leptotrichia</taxon>
    </lineage>
</organism>
<sequence length="190" mass="21211">MEENKVSKKTVLLIVGSFRKNSFNQTVADYIAEELKKDVNVEFLNYRDVPLLEQDTEFPAPQSVKDVREQVGKADGVWVVSPEYNGSYPAVLKNLLDWLSRPLVAFDRETPTVIAGKPVTVSSIAGSTAGKFVRQNLSTLFSYIRMNPMEGTGTGLIVPSEAWGTGILNLTDEHKEALKKQVKEFLEFIE</sequence>
<dbReference type="AlphaFoldDB" id="U2Q1U5"/>
<dbReference type="Proteomes" id="UP000016626">
    <property type="component" value="Unassembled WGS sequence"/>
</dbReference>
<dbReference type="EMBL" id="AWVM01000066">
    <property type="protein sequence ID" value="ERK49959.1"/>
    <property type="molecule type" value="Genomic_DNA"/>
</dbReference>
<feature type="domain" description="NADPH-dependent FMN reductase-like" evidence="1">
    <location>
        <begin position="11"/>
        <end position="151"/>
    </location>
</feature>
<accession>U2Q1U5</accession>
<dbReference type="GO" id="GO:0010181">
    <property type="term" value="F:FMN binding"/>
    <property type="evidence" value="ECO:0007669"/>
    <property type="project" value="TreeGrafter"/>
</dbReference>
<dbReference type="InterPro" id="IPR005025">
    <property type="entry name" value="FMN_Rdtase-like_dom"/>
</dbReference>
<dbReference type="SUPFAM" id="SSF52218">
    <property type="entry name" value="Flavoproteins"/>
    <property type="match status" value="1"/>
</dbReference>
<dbReference type="PATRIC" id="fig|888055.3.peg.1177"/>
<dbReference type="InterPro" id="IPR029039">
    <property type="entry name" value="Flavoprotein-like_sf"/>
</dbReference>
<protein>
    <submittedName>
        <fullName evidence="2">Flavin reductase</fullName>
    </submittedName>
</protein>
<dbReference type="Pfam" id="PF03358">
    <property type="entry name" value="FMN_red"/>
    <property type="match status" value="1"/>
</dbReference>
<dbReference type="Gene3D" id="3.40.50.360">
    <property type="match status" value="1"/>
</dbReference>
<dbReference type="GO" id="GO:0005829">
    <property type="term" value="C:cytosol"/>
    <property type="evidence" value="ECO:0007669"/>
    <property type="project" value="TreeGrafter"/>
</dbReference>
<evidence type="ECO:0000259" key="1">
    <source>
        <dbReference type="Pfam" id="PF03358"/>
    </source>
</evidence>
<proteinExistence type="predicted"/>
<dbReference type="InterPro" id="IPR050712">
    <property type="entry name" value="NAD(P)H-dep_reductase"/>
</dbReference>
<dbReference type="eggNOG" id="COG0431">
    <property type="taxonomic scope" value="Bacteria"/>
</dbReference>
<comment type="caution">
    <text evidence="2">The sequence shown here is derived from an EMBL/GenBank/DDBJ whole genome shotgun (WGS) entry which is preliminary data.</text>
</comment>
<dbReference type="GO" id="GO:0016491">
    <property type="term" value="F:oxidoreductase activity"/>
    <property type="evidence" value="ECO:0007669"/>
    <property type="project" value="InterPro"/>
</dbReference>
<name>U2Q1U5_LEPWF</name>
<gene>
    <name evidence="2" type="ORF">HMPREF9015_01223</name>
</gene>
<evidence type="ECO:0000313" key="2">
    <source>
        <dbReference type="EMBL" id="ERK49959.1"/>
    </source>
</evidence>
<dbReference type="HOGENOM" id="CLU_055322_4_2_0"/>